<evidence type="ECO:0000313" key="2">
    <source>
        <dbReference type="EMBL" id="MCF3936957.1"/>
    </source>
</evidence>
<keyword evidence="3" id="KW-1185">Reference proteome</keyword>
<evidence type="ECO:0000313" key="3">
    <source>
        <dbReference type="Proteomes" id="UP001108089"/>
    </source>
</evidence>
<keyword evidence="1" id="KW-1133">Transmembrane helix</keyword>
<dbReference type="RefSeq" id="WP_235721580.1">
    <property type="nucleotide sequence ID" value="NZ_JAKGCU010000001.1"/>
</dbReference>
<dbReference type="Proteomes" id="UP001108089">
    <property type="component" value="Unassembled WGS sequence"/>
</dbReference>
<protein>
    <submittedName>
        <fullName evidence="2">Uncharacterized protein</fullName>
    </submittedName>
</protein>
<comment type="caution">
    <text evidence="2">The sequence shown here is derived from an EMBL/GenBank/DDBJ whole genome shotgun (WGS) entry which is preliminary data.</text>
</comment>
<proteinExistence type="predicted"/>
<evidence type="ECO:0000256" key="1">
    <source>
        <dbReference type="SAM" id="Phobius"/>
    </source>
</evidence>
<sequence>MSDRESRTASRQRLRPYSLRLLLISVPISYGAFMFVVWGVGVLPHRSPGDPSIVSSFAVVSVWYALSCYVWIPLTWIASSFTIATFRRRRH</sequence>
<keyword evidence="1" id="KW-0472">Membrane</keyword>
<organism evidence="2 3">
    <name type="scientific">Gordonia tangerina</name>
    <dbReference type="NCBI Taxonomy" id="2911060"/>
    <lineage>
        <taxon>Bacteria</taxon>
        <taxon>Bacillati</taxon>
        <taxon>Actinomycetota</taxon>
        <taxon>Actinomycetes</taxon>
        <taxon>Mycobacteriales</taxon>
        <taxon>Gordoniaceae</taxon>
        <taxon>Gordonia</taxon>
    </lineage>
</organism>
<keyword evidence="1" id="KW-0812">Transmembrane</keyword>
<name>A0ABS9DCM8_9ACTN</name>
<accession>A0ABS9DCM8</accession>
<feature type="transmembrane region" description="Helical" evidence="1">
    <location>
        <begin position="63"/>
        <end position="86"/>
    </location>
</feature>
<reference evidence="2" key="1">
    <citation type="submission" date="2022-01" db="EMBL/GenBank/DDBJ databases">
        <title>Gordonia xiamenensis sp. nov., isolated from surface seawater in Xiamen.</title>
        <authorList>
            <person name="He Y.F."/>
        </authorList>
    </citation>
    <scope>NUCLEOTIDE SEQUENCE</scope>
    <source>
        <strain evidence="2">GW1C4-4</strain>
    </source>
</reference>
<gene>
    <name evidence="2" type="ORF">L1892_00990</name>
</gene>
<feature type="transmembrane region" description="Helical" evidence="1">
    <location>
        <begin position="21"/>
        <end position="43"/>
    </location>
</feature>
<dbReference type="EMBL" id="JAKGCU010000001">
    <property type="protein sequence ID" value="MCF3936957.1"/>
    <property type="molecule type" value="Genomic_DNA"/>
</dbReference>